<accession>A0A396INI6</accession>
<name>A0A396INI6_MEDTR</name>
<dbReference type="GO" id="GO:0004674">
    <property type="term" value="F:protein serine/threonine kinase activity"/>
    <property type="evidence" value="ECO:0007669"/>
    <property type="project" value="UniProtKB-KW"/>
</dbReference>
<dbReference type="EC" id="2.7.11.1" evidence="1"/>
<gene>
    <name evidence="1" type="ORF">MtrunA17_Chr3g0089461</name>
</gene>
<protein>
    <submittedName>
        <fullName evidence="1">Putative non-specific serine/threonine protein kinase</fullName>
        <ecNumber evidence="1">2.7.11.1</ecNumber>
    </submittedName>
</protein>
<reference evidence="2" key="1">
    <citation type="journal article" date="2018" name="Nat. Plants">
        <title>Whole-genome landscape of Medicago truncatula symbiotic genes.</title>
        <authorList>
            <person name="Pecrix Y."/>
            <person name="Staton S.E."/>
            <person name="Sallet E."/>
            <person name="Lelandais-Briere C."/>
            <person name="Moreau S."/>
            <person name="Carrere S."/>
            <person name="Blein T."/>
            <person name="Jardinaud M.F."/>
            <person name="Latrasse D."/>
            <person name="Zouine M."/>
            <person name="Zahm M."/>
            <person name="Kreplak J."/>
            <person name="Mayjonade B."/>
            <person name="Satge C."/>
            <person name="Perez M."/>
            <person name="Cauet S."/>
            <person name="Marande W."/>
            <person name="Chantry-Darmon C."/>
            <person name="Lopez-Roques C."/>
            <person name="Bouchez O."/>
            <person name="Berard A."/>
            <person name="Debelle F."/>
            <person name="Munos S."/>
            <person name="Bendahmane A."/>
            <person name="Berges H."/>
            <person name="Niebel A."/>
            <person name="Buitink J."/>
            <person name="Frugier F."/>
            <person name="Benhamed M."/>
            <person name="Crespi M."/>
            <person name="Gouzy J."/>
            <person name="Gamas P."/>
        </authorList>
    </citation>
    <scope>NUCLEOTIDE SEQUENCE [LARGE SCALE GENOMIC DNA]</scope>
    <source>
        <strain evidence="2">cv. Jemalong A17</strain>
    </source>
</reference>
<keyword evidence="1" id="KW-0808">Transferase</keyword>
<dbReference type="AlphaFoldDB" id="A0A396INI6"/>
<proteinExistence type="predicted"/>
<organism evidence="1 2">
    <name type="scientific">Medicago truncatula</name>
    <name type="common">Barrel medic</name>
    <name type="synonym">Medicago tribuloides</name>
    <dbReference type="NCBI Taxonomy" id="3880"/>
    <lineage>
        <taxon>Eukaryota</taxon>
        <taxon>Viridiplantae</taxon>
        <taxon>Streptophyta</taxon>
        <taxon>Embryophyta</taxon>
        <taxon>Tracheophyta</taxon>
        <taxon>Spermatophyta</taxon>
        <taxon>Magnoliopsida</taxon>
        <taxon>eudicotyledons</taxon>
        <taxon>Gunneridae</taxon>
        <taxon>Pentapetalae</taxon>
        <taxon>rosids</taxon>
        <taxon>fabids</taxon>
        <taxon>Fabales</taxon>
        <taxon>Fabaceae</taxon>
        <taxon>Papilionoideae</taxon>
        <taxon>50 kb inversion clade</taxon>
        <taxon>NPAAA clade</taxon>
        <taxon>Hologalegina</taxon>
        <taxon>IRL clade</taxon>
        <taxon>Trifolieae</taxon>
        <taxon>Medicago</taxon>
    </lineage>
</organism>
<dbReference type="EMBL" id="PSQE01000003">
    <property type="protein sequence ID" value="RHN66308.1"/>
    <property type="molecule type" value="Genomic_DNA"/>
</dbReference>
<keyword evidence="1" id="KW-0723">Serine/threonine-protein kinase</keyword>
<dbReference type="Proteomes" id="UP000265566">
    <property type="component" value="Chromosome 3"/>
</dbReference>
<evidence type="ECO:0000313" key="1">
    <source>
        <dbReference type="EMBL" id="RHN66308.1"/>
    </source>
</evidence>
<keyword evidence="1" id="KW-0418">Kinase</keyword>
<comment type="caution">
    <text evidence="1">The sequence shown here is derived from an EMBL/GenBank/DDBJ whole genome shotgun (WGS) entry which is preliminary data.</text>
</comment>
<dbReference type="Gramene" id="rna14262">
    <property type="protein sequence ID" value="RHN66308.1"/>
    <property type="gene ID" value="gene14262"/>
</dbReference>
<evidence type="ECO:0000313" key="2">
    <source>
        <dbReference type="Proteomes" id="UP000265566"/>
    </source>
</evidence>
<sequence>MIFSTSPSSTDKNVKIVRLDAMVGVRTPTPALVRTMQKGNRKTIDKDNNVLATANISNNLWRLYDEKMSLLLQFTFYADACVKATWIAVFGRDGFITFSTLNNGGINSDSSTRIPQDLFGTHQRYDPFMAISYSQSTLCLAVLGCFQL</sequence>